<keyword evidence="1" id="KW-0812">Transmembrane</keyword>
<dbReference type="PANTHER" id="PTHR45947:SF3">
    <property type="entry name" value="SULFOQUINOVOSYL TRANSFERASE SQD2"/>
    <property type="match status" value="1"/>
</dbReference>
<dbReference type="InterPro" id="IPR001296">
    <property type="entry name" value="Glyco_trans_1"/>
</dbReference>
<dbReference type="PANTHER" id="PTHR45947">
    <property type="entry name" value="SULFOQUINOVOSYL TRANSFERASE SQD2"/>
    <property type="match status" value="1"/>
</dbReference>
<dbReference type="AlphaFoldDB" id="A0A2H0KSB3"/>
<evidence type="ECO:0000256" key="1">
    <source>
        <dbReference type="SAM" id="Phobius"/>
    </source>
</evidence>
<proteinExistence type="predicted"/>
<dbReference type="SUPFAM" id="SSF53756">
    <property type="entry name" value="UDP-Glycosyltransferase/glycogen phosphorylase"/>
    <property type="match status" value="1"/>
</dbReference>
<organism evidence="3 4">
    <name type="scientific">Candidatus Portnoybacteria bacterium CG11_big_fil_rev_8_21_14_0_20_44_10</name>
    <dbReference type="NCBI Taxonomy" id="1974818"/>
    <lineage>
        <taxon>Bacteria</taxon>
        <taxon>Candidatus Portnoyibacteriota</taxon>
    </lineage>
</organism>
<reference evidence="3 4" key="1">
    <citation type="submission" date="2017-09" db="EMBL/GenBank/DDBJ databases">
        <title>Depth-based differentiation of microbial function through sediment-hosted aquifers and enrichment of novel symbionts in the deep terrestrial subsurface.</title>
        <authorList>
            <person name="Probst A.J."/>
            <person name="Ladd B."/>
            <person name="Jarett J.K."/>
            <person name="Geller-Mcgrath D.E."/>
            <person name="Sieber C.M."/>
            <person name="Emerson J.B."/>
            <person name="Anantharaman K."/>
            <person name="Thomas B.C."/>
            <person name="Malmstrom R."/>
            <person name="Stieglmeier M."/>
            <person name="Klingl A."/>
            <person name="Woyke T."/>
            <person name="Ryan C.M."/>
            <person name="Banfield J.F."/>
        </authorList>
    </citation>
    <scope>NUCLEOTIDE SEQUENCE [LARGE SCALE GENOMIC DNA]</scope>
    <source>
        <strain evidence="3">CG11_big_fil_rev_8_21_14_0_20_44_10</strain>
    </source>
</reference>
<feature type="domain" description="Glycosyl transferase family 1" evidence="2">
    <location>
        <begin position="210"/>
        <end position="352"/>
    </location>
</feature>
<gene>
    <name evidence="3" type="ORF">COV85_02955</name>
</gene>
<keyword evidence="1" id="KW-0472">Membrane</keyword>
<dbReference type="EMBL" id="PCVN01000076">
    <property type="protein sequence ID" value="PIQ74294.1"/>
    <property type="molecule type" value="Genomic_DNA"/>
</dbReference>
<protein>
    <recommendedName>
        <fullName evidence="2">Glycosyl transferase family 1 domain-containing protein</fullName>
    </recommendedName>
</protein>
<name>A0A2H0KSB3_9BACT</name>
<accession>A0A2H0KSB3</accession>
<evidence type="ECO:0000313" key="4">
    <source>
        <dbReference type="Proteomes" id="UP000231550"/>
    </source>
</evidence>
<dbReference type="GO" id="GO:0016757">
    <property type="term" value="F:glycosyltransferase activity"/>
    <property type="evidence" value="ECO:0007669"/>
    <property type="project" value="InterPro"/>
</dbReference>
<dbReference type="InterPro" id="IPR050194">
    <property type="entry name" value="Glycosyltransferase_grp1"/>
</dbReference>
<dbReference type="Gene3D" id="3.40.50.2000">
    <property type="entry name" value="Glycogen Phosphorylase B"/>
    <property type="match status" value="2"/>
</dbReference>
<dbReference type="CDD" id="cd03801">
    <property type="entry name" value="GT4_PimA-like"/>
    <property type="match status" value="1"/>
</dbReference>
<keyword evidence="1" id="KW-1133">Transmembrane helix</keyword>
<dbReference type="Proteomes" id="UP000231550">
    <property type="component" value="Unassembled WGS sequence"/>
</dbReference>
<comment type="caution">
    <text evidence="3">The sequence shown here is derived from an EMBL/GenBank/DDBJ whole genome shotgun (WGS) entry which is preliminary data.</text>
</comment>
<feature type="transmembrane region" description="Helical" evidence="1">
    <location>
        <begin position="93"/>
        <end position="118"/>
    </location>
</feature>
<evidence type="ECO:0000259" key="2">
    <source>
        <dbReference type="Pfam" id="PF00534"/>
    </source>
</evidence>
<evidence type="ECO:0000313" key="3">
    <source>
        <dbReference type="EMBL" id="PIQ74294.1"/>
    </source>
</evidence>
<dbReference type="Pfam" id="PF00534">
    <property type="entry name" value="Glycos_transf_1"/>
    <property type="match status" value="1"/>
</dbReference>
<sequence length="384" mass="43853">MSIPKKICYILPRYDSDDHTHFAHLHDFLVVAAKNANIFLLVESAAGIKKTALKKSLGVKEVYIQERPRGLGRCWENFMTLIKIRRQGYRNFYVHYSFMSAINASLVAMIFGGKVFYWNCGLPWQYKRPFWRRLYERMAYKMISHLVTGTRLLAAGYAEHYGLNIERVMVMPNWISVGQFLPSPQRVGELKKELGILPACSDTAVSGRPRDKVLLFAHRLSPRKGAYWLSAVLGEVKHPNIKLIIIGDGPERLNLEKELAQEISENRVIFLGWIPNREMVDYYGLADVFLMPSEEEGFPRVLLEAMAAGLPFVAYDVGGVKEITPSAFSSNILPAGDIKQFASAVDKILSWDKYELTKWQTVAALWVSRFETKKVVKKFLSFFS</sequence>